<evidence type="ECO:0000313" key="1">
    <source>
        <dbReference type="EMBL" id="NHE59747.1"/>
    </source>
</evidence>
<dbReference type="RefSeq" id="WP_166151454.1">
    <property type="nucleotide sequence ID" value="NZ_JAANYN010000017.1"/>
</dbReference>
<reference evidence="1 2" key="1">
    <citation type="submission" date="2020-03" db="EMBL/GenBank/DDBJ databases">
        <title>Cyclobacterium plantarum sp. nov., a marine bacterium isolated from a coastal-marine wetland.</title>
        <authorList>
            <person name="Sanchez-Porro C."/>
            <person name="Ventosa A."/>
            <person name="Amoozegar M."/>
        </authorList>
    </citation>
    <scope>NUCLEOTIDE SEQUENCE [LARGE SCALE GENOMIC DNA]</scope>
    <source>
        <strain evidence="1 2">GBPx2</strain>
    </source>
</reference>
<comment type="caution">
    <text evidence="1">The sequence shown here is derived from an EMBL/GenBank/DDBJ whole genome shotgun (WGS) entry which is preliminary data.</text>
</comment>
<dbReference type="Pfam" id="PF16271">
    <property type="entry name" value="DUF4924"/>
    <property type="match status" value="1"/>
</dbReference>
<organism evidence="1 2">
    <name type="scientific">Cyclobacterium plantarum</name>
    <dbReference type="NCBI Taxonomy" id="2716263"/>
    <lineage>
        <taxon>Bacteria</taxon>
        <taxon>Pseudomonadati</taxon>
        <taxon>Bacteroidota</taxon>
        <taxon>Cytophagia</taxon>
        <taxon>Cytophagales</taxon>
        <taxon>Cyclobacteriaceae</taxon>
        <taxon>Cyclobacterium</taxon>
    </lineage>
</organism>
<dbReference type="InterPro" id="IPR032574">
    <property type="entry name" value="DUF4924"/>
</dbReference>
<sequence>MKRIAERKKQENIVEYILYLYRMEDLIRAYKFDIREIEKYVLGHERINERDRIENRDWLEKMAKAMADLGIKEKGHLPEAQGWVDELAKIHWELIKEDPDYFAIYKKTQMHLLLLISEAGDQNPGHEVQLFINTLYGLLLSKLSGKNAPEDILEAAAKFGDALAYLNAVLMKRKANTYLN</sequence>
<protein>
    <submittedName>
        <fullName evidence="1">DUF4924 family protein</fullName>
    </submittedName>
</protein>
<accession>A0ABX0HGM4</accession>
<proteinExistence type="predicted"/>
<evidence type="ECO:0000313" key="2">
    <source>
        <dbReference type="Proteomes" id="UP000649799"/>
    </source>
</evidence>
<dbReference type="EMBL" id="JAANYN010000017">
    <property type="protein sequence ID" value="NHE59747.1"/>
    <property type="molecule type" value="Genomic_DNA"/>
</dbReference>
<keyword evidence="2" id="KW-1185">Reference proteome</keyword>
<gene>
    <name evidence="1" type="ORF">G9Q97_23330</name>
</gene>
<name>A0ABX0HGM4_9BACT</name>
<dbReference type="Proteomes" id="UP000649799">
    <property type="component" value="Unassembled WGS sequence"/>
</dbReference>